<accession>A0AAJ1T144</accession>
<dbReference type="RefSeq" id="WP_307258850.1">
    <property type="nucleotide sequence ID" value="NZ_JAUSUC010000075.1"/>
</dbReference>
<keyword evidence="3" id="KW-1185">Reference proteome</keyword>
<keyword evidence="1" id="KW-0812">Transmembrane</keyword>
<feature type="transmembrane region" description="Helical" evidence="1">
    <location>
        <begin position="6"/>
        <end position="31"/>
    </location>
</feature>
<keyword evidence="1" id="KW-1133">Transmembrane helix</keyword>
<reference evidence="2" key="1">
    <citation type="submission" date="2023-07" db="EMBL/GenBank/DDBJ databases">
        <title>Genomic Encyclopedia of Type Strains, Phase IV (KMG-IV): sequencing the most valuable type-strain genomes for metagenomic binning, comparative biology and taxonomic classification.</title>
        <authorList>
            <person name="Goeker M."/>
        </authorList>
    </citation>
    <scope>NUCLEOTIDE SEQUENCE</scope>
    <source>
        <strain evidence="2">DSM 23947</strain>
    </source>
</reference>
<evidence type="ECO:0000256" key="1">
    <source>
        <dbReference type="SAM" id="Phobius"/>
    </source>
</evidence>
<protein>
    <recommendedName>
        <fullName evidence="4">Holin-like toxin</fullName>
    </recommendedName>
</protein>
<sequence>MTTFEAFSLLAQSSLILIALITLIVTIVVHLNKKK</sequence>
<evidence type="ECO:0008006" key="4">
    <source>
        <dbReference type="Google" id="ProtNLM"/>
    </source>
</evidence>
<organism evidence="2 3">
    <name type="scientific">Oikeobacillus pervagus</name>
    <dbReference type="NCBI Taxonomy" id="1325931"/>
    <lineage>
        <taxon>Bacteria</taxon>
        <taxon>Bacillati</taxon>
        <taxon>Bacillota</taxon>
        <taxon>Bacilli</taxon>
        <taxon>Bacillales</taxon>
        <taxon>Bacillaceae</taxon>
        <taxon>Oikeobacillus</taxon>
    </lineage>
</organism>
<dbReference type="EMBL" id="JAUSUC010000075">
    <property type="protein sequence ID" value="MDQ0216769.1"/>
    <property type="molecule type" value="Genomic_DNA"/>
</dbReference>
<evidence type="ECO:0000313" key="2">
    <source>
        <dbReference type="EMBL" id="MDQ0216769.1"/>
    </source>
</evidence>
<comment type="caution">
    <text evidence="2">The sequence shown here is derived from an EMBL/GenBank/DDBJ whole genome shotgun (WGS) entry which is preliminary data.</text>
</comment>
<dbReference type="InterPro" id="IPR031616">
    <property type="entry name" value="BsrE-like"/>
</dbReference>
<dbReference type="AlphaFoldDB" id="A0AAJ1T144"/>
<gene>
    <name evidence="2" type="ORF">J2S13_003253</name>
</gene>
<proteinExistence type="predicted"/>
<dbReference type="Pfam" id="PF16935">
    <property type="entry name" value="Hol_Tox"/>
    <property type="match status" value="1"/>
</dbReference>
<dbReference type="Proteomes" id="UP001237207">
    <property type="component" value="Unassembled WGS sequence"/>
</dbReference>
<keyword evidence="1" id="KW-0472">Membrane</keyword>
<name>A0AAJ1T144_9BACI</name>
<evidence type="ECO:0000313" key="3">
    <source>
        <dbReference type="Proteomes" id="UP001237207"/>
    </source>
</evidence>